<dbReference type="PROSITE" id="PS00513">
    <property type="entry name" value="ADENYLOSUCCIN_SYN_2"/>
    <property type="match status" value="1"/>
</dbReference>
<dbReference type="NCBIfam" id="NF002223">
    <property type="entry name" value="PRK01117.1"/>
    <property type="match status" value="1"/>
</dbReference>
<keyword evidence="7 8" id="KW-0342">GTP-binding</keyword>
<feature type="active site" evidence="9">
    <location>
        <position position="142"/>
    </location>
</feature>
<evidence type="ECO:0000256" key="1">
    <source>
        <dbReference type="ARBA" id="ARBA00011738"/>
    </source>
</evidence>
<evidence type="ECO:0000256" key="5">
    <source>
        <dbReference type="ARBA" id="ARBA00022755"/>
    </source>
</evidence>
<dbReference type="AlphaFoldDB" id="A0A1I1GQG6"/>
<comment type="pathway">
    <text evidence="8 10">Purine metabolism; AMP biosynthesis via de novo pathway; AMP from IMP: step 1/2.</text>
</comment>
<keyword evidence="5 8" id="KW-0658">Purine biosynthesis</keyword>
<protein>
    <recommendedName>
        <fullName evidence="8 10">Adenylosuccinate synthetase</fullName>
        <shortName evidence="8">AMPSase</shortName>
        <shortName evidence="8">AdSS</shortName>
        <ecNumber evidence="8 10">6.3.4.4</ecNumber>
    </recommendedName>
    <alternativeName>
        <fullName evidence="8">IMP--aspartate ligase</fullName>
    </alternativeName>
</protein>
<feature type="binding site" evidence="8">
    <location>
        <begin position="40"/>
        <end position="42"/>
    </location>
    <ligand>
        <name>GTP</name>
        <dbReference type="ChEBI" id="CHEBI:37565"/>
    </ligand>
</feature>
<feature type="binding site" description="in other chain" evidence="8">
    <location>
        <position position="224"/>
    </location>
    <ligand>
        <name>IMP</name>
        <dbReference type="ChEBI" id="CHEBI:58053"/>
        <note>ligand shared between dimeric partners</note>
    </ligand>
</feature>
<feature type="binding site" description="in other chain" evidence="8">
    <location>
        <position position="239"/>
    </location>
    <ligand>
        <name>IMP</name>
        <dbReference type="ChEBI" id="CHEBI:58053"/>
        <note>ligand shared between dimeric partners</note>
    </ligand>
</feature>
<feature type="binding site" evidence="8">
    <location>
        <begin position="299"/>
        <end position="305"/>
    </location>
    <ligand>
        <name>substrate</name>
    </ligand>
</feature>
<reference evidence="11 12" key="1">
    <citation type="submission" date="2016-10" db="EMBL/GenBank/DDBJ databases">
        <authorList>
            <person name="de Groot N.N."/>
        </authorList>
    </citation>
    <scope>NUCLEOTIDE SEQUENCE [LARGE SCALE GENOMIC DNA]</scope>
    <source>
        <strain evidence="11 12">DSM 22900</strain>
    </source>
</reference>
<gene>
    <name evidence="8" type="primary">purA</name>
    <name evidence="11" type="ORF">SAMN05421747_104224</name>
</gene>
<feature type="binding site" evidence="8">
    <location>
        <begin position="412"/>
        <end position="414"/>
    </location>
    <ligand>
        <name>GTP</name>
        <dbReference type="ChEBI" id="CHEBI:37565"/>
    </ligand>
</feature>
<dbReference type="GO" id="GO:0005737">
    <property type="term" value="C:cytoplasm"/>
    <property type="evidence" value="ECO:0007669"/>
    <property type="project" value="UniProtKB-SubCell"/>
</dbReference>
<keyword evidence="12" id="KW-1185">Reference proteome</keyword>
<keyword evidence="3 8" id="KW-0479">Metal-binding</keyword>
<evidence type="ECO:0000256" key="10">
    <source>
        <dbReference type="RuleBase" id="RU000520"/>
    </source>
</evidence>
<dbReference type="GO" id="GO:0004019">
    <property type="term" value="F:adenylosuccinate synthase activity"/>
    <property type="evidence" value="ECO:0007669"/>
    <property type="project" value="UniProtKB-UniRule"/>
</dbReference>
<proteinExistence type="inferred from homology"/>
<comment type="subunit">
    <text evidence="1 8">Homodimer.</text>
</comment>
<comment type="subcellular location">
    <subcellularLocation>
        <location evidence="8">Cytoplasm</location>
    </subcellularLocation>
</comment>
<comment type="similarity">
    <text evidence="8 10">Belongs to the adenylosuccinate synthetase family.</text>
</comment>
<dbReference type="PANTHER" id="PTHR11846:SF0">
    <property type="entry name" value="ADENYLOSUCCINATE SYNTHETASE"/>
    <property type="match status" value="1"/>
</dbReference>
<dbReference type="GO" id="GO:0005525">
    <property type="term" value="F:GTP binding"/>
    <property type="evidence" value="ECO:0007669"/>
    <property type="project" value="UniProtKB-UniRule"/>
</dbReference>
<keyword evidence="8" id="KW-0963">Cytoplasm</keyword>
<comment type="catalytic activity">
    <reaction evidence="8 10">
        <text>IMP + L-aspartate + GTP = N(6)-(1,2-dicarboxyethyl)-AMP + GDP + phosphate + 2 H(+)</text>
        <dbReference type="Rhea" id="RHEA:15753"/>
        <dbReference type="ChEBI" id="CHEBI:15378"/>
        <dbReference type="ChEBI" id="CHEBI:29991"/>
        <dbReference type="ChEBI" id="CHEBI:37565"/>
        <dbReference type="ChEBI" id="CHEBI:43474"/>
        <dbReference type="ChEBI" id="CHEBI:57567"/>
        <dbReference type="ChEBI" id="CHEBI:58053"/>
        <dbReference type="ChEBI" id="CHEBI:58189"/>
        <dbReference type="EC" id="6.3.4.4"/>
    </reaction>
</comment>
<dbReference type="HAMAP" id="MF_00011">
    <property type="entry name" value="Adenylosucc_synth"/>
    <property type="match status" value="1"/>
</dbReference>
<dbReference type="GO" id="GO:0046040">
    <property type="term" value="P:IMP metabolic process"/>
    <property type="evidence" value="ECO:0007669"/>
    <property type="project" value="TreeGrafter"/>
</dbReference>
<comment type="function">
    <text evidence="8">Plays an important role in the de novo pathway of purine nucleotide biosynthesis. Catalyzes the first committed step in the biosynthesis of AMP from IMP.</text>
</comment>
<dbReference type="InterPro" id="IPR042111">
    <property type="entry name" value="Adenylosuccinate_synth_dom3"/>
</dbReference>
<dbReference type="InterPro" id="IPR033128">
    <property type="entry name" value="Adenylosuccin_syn_Lys_AS"/>
</dbReference>
<feature type="binding site" evidence="8">
    <location>
        <position position="305"/>
    </location>
    <ligand>
        <name>GTP</name>
        <dbReference type="ChEBI" id="CHEBI:37565"/>
    </ligand>
</feature>
<dbReference type="Gene3D" id="3.90.170.10">
    <property type="entry name" value="Adenylosuccinate Synthetase, subunit A, domain 3"/>
    <property type="match status" value="1"/>
</dbReference>
<dbReference type="SUPFAM" id="SSF52540">
    <property type="entry name" value="P-loop containing nucleoside triphosphate hydrolases"/>
    <property type="match status" value="1"/>
</dbReference>
<dbReference type="CDD" id="cd03108">
    <property type="entry name" value="AdSS"/>
    <property type="match status" value="1"/>
</dbReference>
<dbReference type="NCBIfam" id="TIGR00184">
    <property type="entry name" value="purA"/>
    <property type="match status" value="1"/>
</dbReference>
<dbReference type="OrthoDB" id="9807553at2"/>
<feature type="binding site" description="in other chain" evidence="8">
    <location>
        <position position="303"/>
    </location>
    <ligand>
        <name>IMP</name>
        <dbReference type="ChEBI" id="CHEBI:58053"/>
        <note>ligand shared between dimeric partners</note>
    </ligand>
</feature>
<feature type="binding site" evidence="8">
    <location>
        <position position="40"/>
    </location>
    <ligand>
        <name>Mg(2+)</name>
        <dbReference type="ChEBI" id="CHEBI:18420"/>
    </ligand>
</feature>
<name>A0A1I1GQG6_9SPHI</name>
<dbReference type="GO" id="GO:0044208">
    <property type="term" value="P:'de novo' AMP biosynthetic process"/>
    <property type="evidence" value="ECO:0007669"/>
    <property type="project" value="UniProtKB-UniRule"/>
</dbReference>
<dbReference type="Pfam" id="PF00709">
    <property type="entry name" value="Adenylsucc_synt"/>
    <property type="match status" value="1"/>
</dbReference>
<dbReference type="InterPro" id="IPR018220">
    <property type="entry name" value="Adenylosuccin_syn_GTP-bd"/>
</dbReference>
<keyword evidence="4 8" id="KW-0547">Nucleotide-binding</keyword>
<comment type="cofactor">
    <cofactor evidence="8">
        <name>Mg(2+)</name>
        <dbReference type="ChEBI" id="CHEBI:18420"/>
    </cofactor>
    <text evidence="8">Binds 1 Mg(2+) ion per subunit.</text>
</comment>
<feature type="binding site" evidence="8">
    <location>
        <position position="145"/>
    </location>
    <ligand>
        <name>IMP</name>
        <dbReference type="ChEBI" id="CHEBI:58053"/>
        <note>ligand shared between dimeric partners</note>
    </ligand>
</feature>
<dbReference type="STRING" id="623281.SAMN05421747_104224"/>
<dbReference type="FunFam" id="3.90.170.10:FF:000001">
    <property type="entry name" value="Adenylosuccinate synthetase"/>
    <property type="match status" value="1"/>
</dbReference>
<keyword evidence="6 8" id="KW-0460">Magnesium</keyword>
<dbReference type="EMBL" id="FOLL01000004">
    <property type="protein sequence ID" value="SFC11320.1"/>
    <property type="molecule type" value="Genomic_DNA"/>
</dbReference>
<sequence length="424" mass="46581">MQVDVLLGLQWGDEGKGKIVDVLCPEYDLIARFQGGPNAGHTLEFDNQKYILNTIPSGIFNKDTLNLIGNGVVIDPIILKRELDTLRKHGFDPVAAGKLVIARKAHLILPTHQLLDAASESKMGDGKIGSTLKGIGPTYMDKTGRNGLRVGDTTLPDFADRYRRLVEKHKSILSHYGEIPDFSEREQAFIEAVEFLKTIPHVDGEHLVNQYLKDGKRVLAEGAQGTLLDIDFGSYPFVTSSTTTAAGACTGLGISPGKVGNVIGIFKAYCTRVGGGPFPTELEDETGEKLRQLGHEFGATTGRPRRTGWIDLPALKYAIMLNGVTELVMTKADVLSGFETINVCTHYVQDGQQIDYMPYDIVSVKPQPVYETLPGWHVDLCGITEKTQIPQTLVDYIQYLEQQLGVPIKYLSVGPDRKQTLLLT</sequence>
<feature type="binding site" description="in other chain" evidence="8">
    <location>
        <position position="131"/>
    </location>
    <ligand>
        <name>IMP</name>
        <dbReference type="ChEBI" id="CHEBI:58053"/>
        <note>ligand shared between dimeric partners</note>
    </ligand>
</feature>
<dbReference type="Proteomes" id="UP000199577">
    <property type="component" value="Unassembled WGS sequence"/>
</dbReference>
<dbReference type="EC" id="6.3.4.4" evidence="8 10"/>
<accession>A0A1I1GQG6</accession>
<evidence type="ECO:0000256" key="7">
    <source>
        <dbReference type="ARBA" id="ARBA00023134"/>
    </source>
</evidence>
<feature type="active site" description="Proton donor" evidence="8">
    <location>
        <position position="41"/>
    </location>
</feature>
<keyword evidence="2 8" id="KW-0436">Ligase</keyword>
<feature type="binding site" evidence="8">
    <location>
        <position position="13"/>
    </location>
    <ligand>
        <name>Mg(2+)</name>
        <dbReference type="ChEBI" id="CHEBI:18420"/>
    </ligand>
</feature>
<dbReference type="Gene3D" id="3.40.440.10">
    <property type="entry name" value="Adenylosuccinate Synthetase, subunit A, domain 1"/>
    <property type="match status" value="1"/>
</dbReference>
<feature type="binding site" description="in other chain" evidence="8">
    <location>
        <begin position="13"/>
        <end position="16"/>
    </location>
    <ligand>
        <name>IMP</name>
        <dbReference type="ChEBI" id="CHEBI:58053"/>
        <note>ligand shared between dimeric partners</note>
    </ligand>
</feature>
<feature type="binding site" description="in other chain" evidence="8">
    <location>
        <begin position="38"/>
        <end position="41"/>
    </location>
    <ligand>
        <name>IMP</name>
        <dbReference type="ChEBI" id="CHEBI:58053"/>
        <note>ligand shared between dimeric partners</note>
    </ligand>
</feature>
<dbReference type="UniPathway" id="UPA00075">
    <property type="reaction ID" value="UER00335"/>
</dbReference>
<feature type="active site" description="Proton acceptor" evidence="8">
    <location>
        <position position="13"/>
    </location>
</feature>
<dbReference type="InterPro" id="IPR042110">
    <property type="entry name" value="Adenylosuccinate_synth_dom2"/>
</dbReference>
<dbReference type="InterPro" id="IPR042109">
    <property type="entry name" value="Adenylosuccinate_synth_dom1"/>
</dbReference>
<evidence type="ECO:0000256" key="3">
    <source>
        <dbReference type="ARBA" id="ARBA00022723"/>
    </source>
</evidence>
<dbReference type="GO" id="GO:0000287">
    <property type="term" value="F:magnesium ion binding"/>
    <property type="evidence" value="ECO:0007669"/>
    <property type="project" value="UniProtKB-UniRule"/>
</dbReference>
<dbReference type="PROSITE" id="PS01266">
    <property type="entry name" value="ADENYLOSUCCIN_SYN_1"/>
    <property type="match status" value="1"/>
</dbReference>
<dbReference type="InterPro" id="IPR001114">
    <property type="entry name" value="Adenylosuccinate_synthetase"/>
</dbReference>
<dbReference type="SMART" id="SM00788">
    <property type="entry name" value="Adenylsucc_synt"/>
    <property type="match status" value="1"/>
</dbReference>
<evidence type="ECO:0000256" key="9">
    <source>
        <dbReference type="PROSITE-ProRule" id="PRU10134"/>
    </source>
</evidence>
<dbReference type="InterPro" id="IPR027417">
    <property type="entry name" value="P-loop_NTPase"/>
</dbReference>
<evidence type="ECO:0000256" key="8">
    <source>
        <dbReference type="HAMAP-Rule" id="MF_00011"/>
    </source>
</evidence>
<evidence type="ECO:0000313" key="12">
    <source>
        <dbReference type="Proteomes" id="UP000199577"/>
    </source>
</evidence>
<evidence type="ECO:0000256" key="6">
    <source>
        <dbReference type="ARBA" id="ARBA00022842"/>
    </source>
</evidence>
<feature type="binding site" evidence="8">
    <location>
        <begin position="12"/>
        <end position="18"/>
    </location>
    <ligand>
        <name>GTP</name>
        <dbReference type="ChEBI" id="CHEBI:37565"/>
    </ligand>
</feature>
<dbReference type="RefSeq" id="WP_090972671.1">
    <property type="nucleotide sequence ID" value="NZ_FOLL01000004.1"/>
</dbReference>
<dbReference type="Gene3D" id="1.10.300.10">
    <property type="entry name" value="Adenylosuccinate Synthetase, subunit A, domain 2"/>
    <property type="match status" value="1"/>
</dbReference>
<evidence type="ECO:0000313" key="11">
    <source>
        <dbReference type="EMBL" id="SFC11320.1"/>
    </source>
</evidence>
<organism evidence="11 12">
    <name type="scientific">Parapedobacter composti</name>
    <dbReference type="NCBI Taxonomy" id="623281"/>
    <lineage>
        <taxon>Bacteria</taxon>
        <taxon>Pseudomonadati</taxon>
        <taxon>Bacteroidota</taxon>
        <taxon>Sphingobacteriia</taxon>
        <taxon>Sphingobacteriales</taxon>
        <taxon>Sphingobacteriaceae</taxon>
        <taxon>Parapedobacter</taxon>
    </lineage>
</organism>
<dbReference type="PANTHER" id="PTHR11846">
    <property type="entry name" value="ADENYLOSUCCINATE SYNTHETASE"/>
    <property type="match status" value="1"/>
</dbReference>
<evidence type="ECO:0000256" key="2">
    <source>
        <dbReference type="ARBA" id="ARBA00022598"/>
    </source>
</evidence>
<evidence type="ECO:0000256" key="4">
    <source>
        <dbReference type="ARBA" id="ARBA00022741"/>
    </source>
</evidence>
<feature type="binding site" evidence="8">
    <location>
        <begin position="331"/>
        <end position="333"/>
    </location>
    <ligand>
        <name>GTP</name>
        <dbReference type="ChEBI" id="CHEBI:37565"/>
    </ligand>
</feature>